<dbReference type="FunFam" id="3.30.200.20:FF:000035">
    <property type="entry name" value="Serine/threonine protein kinase Stk1"/>
    <property type="match status" value="1"/>
</dbReference>
<feature type="region of interest" description="Disordered" evidence="10">
    <location>
        <begin position="347"/>
        <end position="470"/>
    </location>
</feature>
<comment type="catalytic activity">
    <reaction evidence="8">
        <text>L-seryl-[protein] + ATP = O-phospho-L-seryl-[protein] + ADP + H(+)</text>
        <dbReference type="Rhea" id="RHEA:17989"/>
        <dbReference type="Rhea" id="RHEA-COMP:9863"/>
        <dbReference type="Rhea" id="RHEA-COMP:11604"/>
        <dbReference type="ChEBI" id="CHEBI:15378"/>
        <dbReference type="ChEBI" id="CHEBI:29999"/>
        <dbReference type="ChEBI" id="CHEBI:30616"/>
        <dbReference type="ChEBI" id="CHEBI:83421"/>
        <dbReference type="ChEBI" id="CHEBI:456216"/>
        <dbReference type="EC" id="2.7.11.1"/>
    </reaction>
</comment>
<keyword evidence="6 9" id="KW-0067">ATP-binding</keyword>
<dbReference type="CDD" id="cd14014">
    <property type="entry name" value="STKc_PknB_like"/>
    <property type="match status" value="1"/>
</dbReference>
<dbReference type="FunFam" id="1.10.510.10:FF:000021">
    <property type="entry name" value="Serine/threonine protein kinase"/>
    <property type="match status" value="1"/>
</dbReference>
<keyword evidence="5 13" id="KW-0418">Kinase</keyword>
<keyword evidence="3 13" id="KW-0808">Transferase</keyword>
<dbReference type="Proteomes" id="UP000578449">
    <property type="component" value="Unassembled WGS sequence"/>
</dbReference>
<keyword evidence="2" id="KW-0723">Serine/threonine-protein kinase</keyword>
<feature type="binding site" evidence="9">
    <location>
        <position position="41"/>
    </location>
    <ligand>
        <name>ATP</name>
        <dbReference type="ChEBI" id="CHEBI:30616"/>
    </ligand>
</feature>
<keyword evidence="11" id="KW-1133">Transmembrane helix</keyword>
<evidence type="ECO:0000256" key="9">
    <source>
        <dbReference type="PROSITE-ProRule" id="PRU10141"/>
    </source>
</evidence>
<feature type="compositionally biased region" description="Low complexity" evidence="10">
    <location>
        <begin position="299"/>
        <end position="310"/>
    </location>
</feature>
<dbReference type="InterPro" id="IPR000719">
    <property type="entry name" value="Prot_kinase_dom"/>
</dbReference>
<protein>
    <recommendedName>
        <fullName evidence="1">non-specific serine/threonine protein kinase</fullName>
        <ecNumber evidence="1">2.7.11.1</ecNumber>
    </recommendedName>
</protein>
<dbReference type="SMART" id="SM00220">
    <property type="entry name" value="S_TKc"/>
    <property type="match status" value="1"/>
</dbReference>
<dbReference type="PANTHER" id="PTHR43289">
    <property type="entry name" value="MITOGEN-ACTIVATED PROTEIN KINASE KINASE KINASE 20-RELATED"/>
    <property type="match status" value="1"/>
</dbReference>
<feature type="transmembrane region" description="Helical" evidence="11">
    <location>
        <begin position="322"/>
        <end position="344"/>
    </location>
</feature>
<keyword evidence="11" id="KW-0472">Membrane</keyword>
<evidence type="ECO:0000313" key="13">
    <source>
        <dbReference type="EMBL" id="MBB5136320.1"/>
    </source>
</evidence>
<keyword evidence="11" id="KW-0812">Transmembrane</keyword>
<accession>A0A840PFS9</accession>
<dbReference type="SUPFAM" id="SSF56112">
    <property type="entry name" value="Protein kinase-like (PK-like)"/>
    <property type="match status" value="1"/>
</dbReference>
<dbReference type="EC" id="2.7.11.1" evidence="1"/>
<dbReference type="InterPro" id="IPR017441">
    <property type="entry name" value="Protein_kinase_ATP_BS"/>
</dbReference>
<comment type="caution">
    <text evidence="13">The sequence shown here is derived from an EMBL/GenBank/DDBJ whole genome shotgun (WGS) entry which is preliminary data.</text>
</comment>
<dbReference type="PROSITE" id="PS50011">
    <property type="entry name" value="PROTEIN_KINASE_DOM"/>
    <property type="match status" value="1"/>
</dbReference>
<dbReference type="GO" id="GO:0005524">
    <property type="term" value="F:ATP binding"/>
    <property type="evidence" value="ECO:0007669"/>
    <property type="project" value="UniProtKB-UniRule"/>
</dbReference>
<evidence type="ECO:0000256" key="5">
    <source>
        <dbReference type="ARBA" id="ARBA00022777"/>
    </source>
</evidence>
<feature type="compositionally biased region" description="Acidic residues" evidence="10">
    <location>
        <begin position="437"/>
        <end position="452"/>
    </location>
</feature>
<organism evidence="13 14">
    <name type="scientific">Thermocatellispora tengchongensis</name>
    <dbReference type="NCBI Taxonomy" id="1073253"/>
    <lineage>
        <taxon>Bacteria</taxon>
        <taxon>Bacillati</taxon>
        <taxon>Actinomycetota</taxon>
        <taxon>Actinomycetes</taxon>
        <taxon>Streptosporangiales</taxon>
        <taxon>Streptosporangiaceae</taxon>
        <taxon>Thermocatellispora</taxon>
    </lineage>
</organism>
<dbReference type="EMBL" id="JACHGN010000014">
    <property type="protein sequence ID" value="MBB5136320.1"/>
    <property type="molecule type" value="Genomic_DNA"/>
</dbReference>
<keyword evidence="4 9" id="KW-0547">Nucleotide-binding</keyword>
<dbReference type="GO" id="GO:0004674">
    <property type="term" value="F:protein serine/threonine kinase activity"/>
    <property type="evidence" value="ECO:0007669"/>
    <property type="project" value="UniProtKB-KW"/>
</dbReference>
<dbReference type="InterPro" id="IPR011009">
    <property type="entry name" value="Kinase-like_dom_sf"/>
</dbReference>
<dbReference type="RefSeq" id="WP_185053223.1">
    <property type="nucleotide sequence ID" value="NZ_BAABIX010000047.1"/>
</dbReference>
<evidence type="ECO:0000259" key="12">
    <source>
        <dbReference type="PROSITE" id="PS50011"/>
    </source>
</evidence>
<evidence type="ECO:0000256" key="7">
    <source>
        <dbReference type="ARBA" id="ARBA00047899"/>
    </source>
</evidence>
<feature type="region of interest" description="Disordered" evidence="10">
    <location>
        <begin position="267"/>
        <end position="313"/>
    </location>
</feature>
<dbReference type="Pfam" id="PF00069">
    <property type="entry name" value="Pkinase"/>
    <property type="match status" value="1"/>
</dbReference>
<feature type="domain" description="Protein kinase" evidence="12">
    <location>
        <begin position="12"/>
        <end position="270"/>
    </location>
</feature>
<dbReference type="AlphaFoldDB" id="A0A840PFS9"/>
<feature type="compositionally biased region" description="Polar residues" evidence="10">
    <location>
        <begin position="347"/>
        <end position="366"/>
    </location>
</feature>
<keyword evidence="14" id="KW-1185">Reference proteome</keyword>
<sequence length="470" mass="48246">MLGPGTILGDRYRLDLRLGGGGMGEVWRAEDLVLGRTVAVKVLLPALMDDPGFITRFRGEARAMASLRHPGVVDVYDYGSCGLDDGSQVSYLVMEHVEGESLDKTLRRGPLSHSAAMRLVAEVADALAAAHAQGIVHRDVKPANLMVRTNGAVALTDFGIAKAASGDQLTTRGMVLGSVGYCAPEQATSGVVTPAADIYSLGVVGYQCLTGKPPFEGETPIQIIFKHLNAVPPTLPPDVPEAHRQVVERAMRKDPAARWASAAEMAEAARRAATDPGAAVLPDPGAESRDDDPTADVRGAAPAPTVATGGDAAGRRRRAITIAATAGAAALATVTLGAAVLLAGSGTQTTLSPRTGGVEQTVSPTAEQVRPGTGPDGGPATRRPRKQAGSPAPTASLSGTPTPTSVPTGTATPSPTEEPTQSPSEEPSQPPSTPDPGQEEPEPTVEPSEEPSAEPSAKVPDVQCVRAPCP</sequence>
<dbReference type="GO" id="GO:0045717">
    <property type="term" value="P:negative regulation of fatty acid biosynthetic process"/>
    <property type="evidence" value="ECO:0007669"/>
    <property type="project" value="UniProtKB-ARBA"/>
</dbReference>
<evidence type="ECO:0000256" key="10">
    <source>
        <dbReference type="SAM" id="MobiDB-lite"/>
    </source>
</evidence>
<dbReference type="PROSITE" id="PS00107">
    <property type="entry name" value="PROTEIN_KINASE_ATP"/>
    <property type="match status" value="1"/>
</dbReference>
<evidence type="ECO:0000256" key="8">
    <source>
        <dbReference type="ARBA" id="ARBA00048679"/>
    </source>
</evidence>
<proteinExistence type="predicted"/>
<evidence type="ECO:0000313" key="14">
    <source>
        <dbReference type="Proteomes" id="UP000578449"/>
    </source>
</evidence>
<dbReference type="InterPro" id="IPR008271">
    <property type="entry name" value="Ser/Thr_kinase_AS"/>
</dbReference>
<gene>
    <name evidence="13" type="ORF">HNP84_006067</name>
</gene>
<feature type="compositionally biased region" description="Low complexity" evidence="10">
    <location>
        <begin position="398"/>
        <end position="427"/>
    </location>
</feature>
<evidence type="ECO:0000256" key="1">
    <source>
        <dbReference type="ARBA" id="ARBA00012513"/>
    </source>
</evidence>
<evidence type="ECO:0000256" key="4">
    <source>
        <dbReference type="ARBA" id="ARBA00022741"/>
    </source>
</evidence>
<evidence type="ECO:0000256" key="2">
    <source>
        <dbReference type="ARBA" id="ARBA00022527"/>
    </source>
</evidence>
<dbReference type="PROSITE" id="PS00108">
    <property type="entry name" value="PROTEIN_KINASE_ST"/>
    <property type="match status" value="1"/>
</dbReference>
<dbReference type="Gene3D" id="1.10.510.10">
    <property type="entry name" value="Transferase(Phosphotransferase) domain 1"/>
    <property type="match status" value="1"/>
</dbReference>
<reference evidence="13 14" key="1">
    <citation type="submission" date="2020-08" db="EMBL/GenBank/DDBJ databases">
        <title>Genomic Encyclopedia of Type Strains, Phase IV (KMG-IV): sequencing the most valuable type-strain genomes for metagenomic binning, comparative biology and taxonomic classification.</title>
        <authorList>
            <person name="Goeker M."/>
        </authorList>
    </citation>
    <scope>NUCLEOTIDE SEQUENCE [LARGE SCALE GENOMIC DNA]</scope>
    <source>
        <strain evidence="13 14">DSM 45615</strain>
    </source>
</reference>
<dbReference type="Gene3D" id="3.30.200.20">
    <property type="entry name" value="Phosphorylase Kinase, domain 1"/>
    <property type="match status" value="1"/>
</dbReference>
<dbReference type="PANTHER" id="PTHR43289:SF6">
    <property type="entry name" value="SERINE_THREONINE-PROTEIN KINASE NEKL-3"/>
    <property type="match status" value="1"/>
</dbReference>
<name>A0A840PFS9_9ACTN</name>
<evidence type="ECO:0000256" key="6">
    <source>
        <dbReference type="ARBA" id="ARBA00022840"/>
    </source>
</evidence>
<evidence type="ECO:0000256" key="3">
    <source>
        <dbReference type="ARBA" id="ARBA00022679"/>
    </source>
</evidence>
<comment type="catalytic activity">
    <reaction evidence="7">
        <text>L-threonyl-[protein] + ATP = O-phospho-L-threonyl-[protein] + ADP + H(+)</text>
        <dbReference type="Rhea" id="RHEA:46608"/>
        <dbReference type="Rhea" id="RHEA-COMP:11060"/>
        <dbReference type="Rhea" id="RHEA-COMP:11605"/>
        <dbReference type="ChEBI" id="CHEBI:15378"/>
        <dbReference type="ChEBI" id="CHEBI:30013"/>
        <dbReference type="ChEBI" id="CHEBI:30616"/>
        <dbReference type="ChEBI" id="CHEBI:61977"/>
        <dbReference type="ChEBI" id="CHEBI:456216"/>
        <dbReference type="EC" id="2.7.11.1"/>
    </reaction>
</comment>
<evidence type="ECO:0000256" key="11">
    <source>
        <dbReference type="SAM" id="Phobius"/>
    </source>
</evidence>